<organism evidence="3 4">
    <name type="scientific">Amnibacterium kyonggiense</name>
    <dbReference type="NCBI Taxonomy" id="595671"/>
    <lineage>
        <taxon>Bacteria</taxon>
        <taxon>Bacillati</taxon>
        <taxon>Actinomycetota</taxon>
        <taxon>Actinomycetes</taxon>
        <taxon>Micrococcales</taxon>
        <taxon>Microbacteriaceae</taxon>
        <taxon>Amnibacterium</taxon>
    </lineage>
</organism>
<keyword evidence="1" id="KW-1133">Transmembrane helix</keyword>
<dbReference type="Proteomes" id="UP000295344">
    <property type="component" value="Unassembled WGS sequence"/>
</dbReference>
<dbReference type="EMBL" id="SOAM01000001">
    <property type="protein sequence ID" value="TDS80699.1"/>
    <property type="molecule type" value="Genomic_DNA"/>
</dbReference>
<evidence type="ECO:0000313" key="4">
    <source>
        <dbReference type="Proteomes" id="UP000295344"/>
    </source>
</evidence>
<comment type="caution">
    <text evidence="3">The sequence shown here is derived from an EMBL/GenBank/DDBJ whole genome shotgun (WGS) entry which is preliminary data.</text>
</comment>
<evidence type="ECO:0000256" key="2">
    <source>
        <dbReference type="SAM" id="SignalP"/>
    </source>
</evidence>
<protein>
    <submittedName>
        <fullName evidence="3">Uncharacterized protein</fullName>
    </submittedName>
</protein>
<reference evidence="3 4" key="1">
    <citation type="submission" date="2019-03" db="EMBL/GenBank/DDBJ databases">
        <title>Genomic Encyclopedia of Archaeal and Bacterial Type Strains, Phase II (KMG-II): from individual species to whole genera.</title>
        <authorList>
            <person name="Goeker M."/>
        </authorList>
    </citation>
    <scope>NUCLEOTIDE SEQUENCE [LARGE SCALE GENOMIC DNA]</scope>
    <source>
        <strain evidence="3 4">DSM 24782</strain>
    </source>
</reference>
<keyword evidence="1" id="KW-0812">Transmembrane</keyword>
<keyword evidence="1" id="KW-0472">Membrane</keyword>
<feature type="signal peptide" evidence="2">
    <location>
        <begin position="1"/>
        <end position="27"/>
    </location>
</feature>
<evidence type="ECO:0000313" key="3">
    <source>
        <dbReference type="EMBL" id="TDS80699.1"/>
    </source>
</evidence>
<dbReference type="AlphaFoldDB" id="A0A4R7FSQ0"/>
<evidence type="ECO:0000256" key="1">
    <source>
        <dbReference type="SAM" id="Phobius"/>
    </source>
</evidence>
<gene>
    <name evidence="3" type="ORF">CLV52_1266</name>
</gene>
<accession>A0A4R7FSQ0</accession>
<keyword evidence="4" id="KW-1185">Reference proteome</keyword>
<dbReference type="RefSeq" id="WP_133765388.1">
    <property type="nucleotide sequence ID" value="NZ_BAAARP010000001.1"/>
</dbReference>
<feature type="transmembrane region" description="Helical" evidence="1">
    <location>
        <begin position="76"/>
        <end position="97"/>
    </location>
</feature>
<name>A0A4R7FSQ0_9MICO</name>
<keyword evidence="2" id="KW-0732">Signal</keyword>
<sequence length="101" mass="9981">MGAPKLRPLLALAAVVLGVALAPAAVAAAEPIRAAALQQTDVASLTQAEARLDAASQRTTDGGSRAIGDGAPTPPAWLLLLLVPILAGGGIAVGSTVRRLQ</sequence>
<proteinExistence type="predicted"/>
<feature type="chain" id="PRO_5039407837" evidence="2">
    <location>
        <begin position="28"/>
        <end position="101"/>
    </location>
</feature>